<reference evidence="2 3" key="1">
    <citation type="journal article" date="2014" name="Nat. Genet.">
        <title>Genome and transcriptome of the porcine whipworm Trichuris suis.</title>
        <authorList>
            <person name="Jex A.R."/>
            <person name="Nejsum P."/>
            <person name="Schwarz E.M."/>
            <person name="Hu L."/>
            <person name="Young N.D."/>
            <person name="Hall R.S."/>
            <person name="Korhonen P.K."/>
            <person name="Liao S."/>
            <person name="Thamsborg S."/>
            <person name="Xia J."/>
            <person name="Xu P."/>
            <person name="Wang S."/>
            <person name="Scheerlinck J.P."/>
            <person name="Hofmann A."/>
            <person name="Sternberg P.W."/>
            <person name="Wang J."/>
            <person name="Gasser R.B."/>
        </authorList>
    </citation>
    <scope>NUCLEOTIDE SEQUENCE [LARGE SCALE GENOMIC DNA]</scope>
    <source>
        <strain evidence="2">DCEP-RM93M</strain>
    </source>
</reference>
<protein>
    <submittedName>
        <fullName evidence="2">Uncharacterized protein</fullName>
    </submittedName>
</protein>
<gene>
    <name evidence="2" type="ORF">M513_12217</name>
</gene>
<sequence>AFRSSVAQDAHSKLQNKSQATRKTTLRRPVFPYFCAWIFTEPQPSTPHELTEIEH</sequence>
<feature type="compositionally biased region" description="Polar residues" evidence="1">
    <location>
        <begin position="13"/>
        <end position="23"/>
    </location>
</feature>
<feature type="non-terminal residue" evidence="2">
    <location>
        <position position="1"/>
    </location>
</feature>
<dbReference type="EMBL" id="KL363347">
    <property type="protein sequence ID" value="KFD46927.1"/>
    <property type="molecule type" value="Genomic_DNA"/>
</dbReference>
<evidence type="ECO:0000313" key="2">
    <source>
        <dbReference type="EMBL" id="KFD46927.1"/>
    </source>
</evidence>
<accession>A0A085LPN1</accession>
<keyword evidence="3" id="KW-1185">Reference proteome</keyword>
<proteinExistence type="predicted"/>
<organism evidence="2 3">
    <name type="scientific">Trichuris suis</name>
    <name type="common">pig whipworm</name>
    <dbReference type="NCBI Taxonomy" id="68888"/>
    <lineage>
        <taxon>Eukaryota</taxon>
        <taxon>Metazoa</taxon>
        <taxon>Ecdysozoa</taxon>
        <taxon>Nematoda</taxon>
        <taxon>Enoplea</taxon>
        <taxon>Dorylaimia</taxon>
        <taxon>Trichinellida</taxon>
        <taxon>Trichuridae</taxon>
        <taxon>Trichuris</taxon>
    </lineage>
</organism>
<name>A0A085LPN1_9BILA</name>
<feature type="non-terminal residue" evidence="2">
    <location>
        <position position="55"/>
    </location>
</feature>
<evidence type="ECO:0000256" key="1">
    <source>
        <dbReference type="SAM" id="MobiDB-lite"/>
    </source>
</evidence>
<feature type="region of interest" description="Disordered" evidence="1">
    <location>
        <begin position="1"/>
        <end position="23"/>
    </location>
</feature>
<evidence type="ECO:0000313" key="3">
    <source>
        <dbReference type="Proteomes" id="UP000030764"/>
    </source>
</evidence>
<dbReference type="AlphaFoldDB" id="A0A085LPN1"/>
<dbReference type="Proteomes" id="UP000030764">
    <property type="component" value="Unassembled WGS sequence"/>
</dbReference>